<evidence type="ECO:0000313" key="1">
    <source>
        <dbReference type="EMBL" id="KAF9643416.1"/>
    </source>
</evidence>
<protein>
    <submittedName>
        <fullName evidence="1">Uncharacterized protein</fullName>
    </submittedName>
</protein>
<dbReference type="Proteomes" id="UP000886501">
    <property type="component" value="Unassembled WGS sequence"/>
</dbReference>
<accession>A0ACB6Z175</accession>
<comment type="caution">
    <text evidence="1">The sequence shown here is derived from an EMBL/GenBank/DDBJ whole genome shotgun (WGS) entry which is preliminary data.</text>
</comment>
<proteinExistence type="predicted"/>
<reference evidence="1" key="1">
    <citation type="submission" date="2019-10" db="EMBL/GenBank/DDBJ databases">
        <authorList>
            <consortium name="DOE Joint Genome Institute"/>
            <person name="Kuo A."/>
            <person name="Miyauchi S."/>
            <person name="Kiss E."/>
            <person name="Drula E."/>
            <person name="Kohler A."/>
            <person name="Sanchez-Garcia M."/>
            <person name="Andreopoulos B."/>
            <person name="Barry K.W."/>
            <person name="Bonito G."/>
            <person name="Buee M."/>
            <person name="Carver A."/>
            <person name="Chen C."/>
            <person name="Cichocki N."/>
            <person name="Clum A."/>
            <person name="Culley D."/>
            <person name="Crous P.W."/>
            <person name="Fauchery L."/>
            <person name="Girlanda M."/>
            <person name="Hayes R."/>
            <person name="Keri Z."/>
            <person name="Labutti K."/>
            <person name="Lipzen A."/>
            <person name="Lombard V."/>
            <person name="Magnuson J."/>
            <person name="Maillard F."/>
            <person name="Morin E."/>
            <person name="Murat C."/>
            <person name="Nolan M."/>
            <person name="Ohm R."/>
            <person name="Pangilinan J."/>
            <person name="Pereira M."/>
            <person name="Perotto S."/>
            <person name="Peter M."/>
            <person name="Riley R."/>
            <person name="Sitrit Y."/>
            <person name="Stielow B."/>
            <person name="Szollosi G."/>
            <person name="Zifcakova L."/>
            <person name="Stursova M."/>
            <person name="Spatafora J.W."/>
            <person name="Tedersoo L."/>
            <person name="Vaario L.-M."/>
            <person name="Yamada A."/>
            <person name="Yan M."/>
            <person name="Wang P."/>
            <person name="Xu J."/>
            <person name="Bruns T."/>
            <person name="Baldrian P."/>
            <person name="Vilgalys R."/>
            <person name="Henrissat B."/>
            <person name="Grigoriev I.V."/>
            <person name="Hibbett D."/>
            <person name="Nagy L.G."/>
            <person name="Martin F.M."/>
        </authorList>
    </citation>
    <scope>NUCLEOTIDE SEQUENCE</scope>
    <source>
        <strain evidence="1">P2</strain>
    </source>
</reference>
<organism evidence="1 2">
    <name type="scientific">Thelephora ganbajun</name>
    <name type="common">Ganba fungus</name>
    <dbReference type="NCBI Taxonomy" id="370292"/>
    <lineage>
        <taxon>Eukaryota</taxon>
        <taxon>Fungi</taxon>
        <taxon>Dikarya</taxon>
        <taxon>Basidiomycota</taxon>
        <taxon>Agaricomycotina</taxon>
        <taxon>Agaricomycetes</taxon>
        <taxon>Thelephorales</taxon>
        <taxon>Thelephoraceae</taxon>
        <taxon>Thelephora</taxon>
    </lineage>
</organism>
<dbReference type="EMBL" id="MU118227">
    <property type="protein sequence ID" value="KAF9643416.1"/>
    <property type="molecule type" value="Genomic_DNA"/>
</dbReference>
<keyword evidence="2" id="KW-1185">Reference proteome</keyword>
<evidence type="ECO:0000313" key="2">
    <source>
        <dbReference type="Proteomes" id="UP000886501"/>
    </source>
</evidence>
<gene>
    <name evidence="1" type="ORF">BDM02DRAFT_3264106</name>
</gene>
<name>A0ACB6Z175_THEGA</name>
<reference evidence="1" key="2">
    <citation type="journal article" date="2020" name="Nat. Commun.">
        <title>Large-scale genome sequencing of mycorrhizal fungi provides insights into the early evolution of symbiotic traits.</title>
        <authorList>
            <person name="Miyauchi S."/>
            <person name="Kiss E."/>
            <person name="Kuo A."/>
            <person name="Drula E."/>
            <person name="Kohler A."/>
            <person name="Sanchez-Garcia M."/>
            <person name="Morin E."/>
            <person name="Andreopoulos B."/>
            <person name="Barry K.W."/>
            <person name="Bonito G."/>
            <person name="Buee M."/>
            <person name="Carver A."/>
            <person name="Chen C."/>
            <person name="Cichocki N."/>
            <person name="Clum A."/>
            <person name="Culley D."/>
            <person name="Crous P.W."/>
            <person name="Fauchery L."/>
            <person name="Girlanda M."/>
            <person name="Hayes R.D."/>
            <person name="Keri Z."/>
            <person name="LaButti K."/>
            <person name="Lipzen A."/>
            <person name="Lombard V."/>
            <person name="Magnuson J."/>
            <person name="Maillard F."/>
            <person name="Murat C."/>
            <person name="Nolan M."/>
            <person name="Ohm R.A."/>
            <person name="Pangilinan J."/>
            <person name="Pereira M.F."/>
            <person name="Perotto S."/>
            <person name="Peter M."/>
            <person name="Pfister S."/>
            <person name="Riley R."/>
            <person name="Sitrit Y."/>
            <person name="Stielow J.B."/>
            <person name="Szollosi G."/>
            <person name="Zifcakova L."/>
            <person name="Stursova M."/>
            <person name="Spatafora J.W."/>
            <person name="Tedersoo L."/>
            <person name="Vaario L.M."/>
            <person name="Yamada A."/>
            <person name="Yan M."/>
            <person name="Wang P."/>
            <person name="Xu J."/>
            <person name="Bruns T."/>
            <person name="Baldrian P."/>
            <person name="Vilgalys R."/>
            <person name="Dunand C."/>
            <person name="Henrissat B."/>
            <person name="Grigoriev I.V."/>
            <person name="Hibbett D."/>
            <person name="Nagy L.G."/>
            <person name="Martin F.M."/>
        </authorList>
    </citation>
    <scope>NUCLEOTIDE SEQUENCE</scope>
    <source>
        <strain evidence="1">P2</strain>
    </source>
</reference>
<sequence>MDTQAYPGKGLSLPQLVFALNTELTTMTYSQSLTLDQFSQLTKDILTASAAIHKRRNLLVPINRLPSDVLVLIPMHFASLSDRLRVTFVCRYWRRIFVQHPSLWSQLYLTGRTSLHLVRTLLGRVKASPLDIILNYDGSRIHYVTLLSPLTQQIRSLIIKSACSDEVQELSETISGPLPLLHTLDIDAKGYLNGPRSLHAPTLPLFENAVNLKKFDLDIDQFPSLRHFAFPNLTTLDFRTWMIWTDAFPVSQLLNFLEASPTLQQIVAVITADRFSEDIPPDRVVVLPYIKTFYLTITSYGPGCEITTHISCPSAERAKFEYMLDCAGCDVPEAIYPPSIPLNAIARQYTKGTVEQVVLELTMDEYLAMNCSIAFWSSDGATLKLCYIHHNIEDQDDMDTIFNERLPEVFSHASRTIKDHPLLANVKRLCIRGGNLLTGNLELTTNDVGKLLGSMGPLERLTLDSCDLRPYLDAFLDAPSFPDAIQPASFPPIKELVIIDPVQSLYNEDIYGAAIVELTRSQHTRGVPFEQVKLRTRVPSAVAEVLVTLVSNAVEYYDEMLPDGEDED</sequence>